<proteinExistence type="predicted"/>
<keyword evidence="3" id="KW-1185">Reference proteome</keyword>
<keyword evidence="1" id="KW-0812">Transmembrane</keyword>
<keyword evidence="1" id="KW-0472">Membrane</keyword>
<keyword evidence="1" id="KW-1133">Transmembrane helix</keyword>
<feature type="transmembrane region" description="Helical" evidence="1">
    <location>
        <begin position="74"/>
        <end position="93"/>
    </location>
</feature>
<feature type="transmembrane region" description="Helical" evidence="1">
    <location>
        <begin position="6"/>
        <end position="26"/>
    </location>
</feature>
<comment type="caution">
    <text evidence="2">The sequence shown here is derived from an EMBL/GenBank/DDBJ whole genome shotgun (WGS) entry which is preliminary data.</text>
</comment>
<organism evidence="2 3">
    <name type="scientific">Dipteronia sinensis</name>
    <dbReference type="NCBI Taxonomy" id="43782"/>
    <lineage>
        <taxon>Eukaryota</taxon>
        <taxon>Viridiplantae</taxon>
        <taxon>Streptophyta</taxon>
        <taxon>Embryophyta</taxon>
        <taxon>Tracheophyta</taxon>
        <taxon>Spermatophyta</taxon>
        <taxon>Magnoliopsida</taxon>
        <taxon>eudicotyledons</taxon>
        <taxon>Gunneridae</taxon>
        <taxon>Pentapetalae</taxon>
        <taxon>rosids</taxon>
        <taxon>malvids</taxon>
        <taxon>Sapindales</taxon>
        <taxon>Sapindaceae</taxon>
        <taxon>Hippocastanoideae</taxon>
        <taxon>Acereae</taxon>
        <taxon>Dipteronia</taxon>
    </lineage>
</organism>
<accession>A0AAE0AJ13</accession>
<reference evidence="2" key="1">
    <citation type="journal article" date="2023" name="Plant J.">
        <title>Genome sequences and population genomics provide insights into the demographic history, inbreeding, and mutation load of two 'living fossil' tree species of Dipteronia.</title>
        <authorList>
            <person name="Feng Y."/>
            <person name="Comes H.P."/>
            <person name="Chen J."/>
            <person name="Zhu S."/>
            <person name="Lu R."/>
            <person name="Zhang X."/>
            <person name="Li P."/>
            <person name="Qiu J."/>
            <person name="Olsen K.M."/>
            <person name="Qiu Y."/>
        </authorList>
    </citation>
    <scope>NUCLEOTIDE SEQUENCE</scope>
    <source>
        <strain evidence="2">NBL</strain>
    </source>
</reference>
<sequence length="182" mass="21299">MSLNQVSLLLHMSFHMILFMPLIIRLRFLVTYQELRVCKPLRTRGTRPMRTITTVTRVEQAKTSAMRMDRRRQLCGELLVWTTTMQLSIYYLLFVTSPEKDSRDKTYENYNCDWGGTIKVLGYEDGWAEATVQRITSLEHNNASRNCRYTVYCLLPLLKRSVLFFSGNFRGTPKTCPVKLIL</sequence>
<evidence type="ECO:0000313" key="2">
    <source>
        <dbReference type="EMBL" id="KAK3218600.1"/>
    </source>
</evidence>
<evidence type="ECO:0000313" key="3">
    <source>
        <dbReference type="Proteomes" id="UP001281410"/>
    </source>
</evidence>
<name>A0AAE0AJ13_9ROSI</name>
<dbReference type="AlphaFoldDB" id="A0AAE0AJ13"/>
<dbReference type="Proteomes" id="UP001281410">
    <property type="component" value="Unassembled WGS sequence"/>
</dbReference>
<gene>
    <name evidence="2" type="ORF">Dsin_012570</name>
</gene>
<dbReference type="EMBL" id="JANJYJ010000004">
    <property type="protein sequence ID" value="KAK3218600.1"/>
    <property type="molecule type" value="Genomic_DNA"/>
</dbReference>
<evidence type="ECO:0000256" key="1">
    <source>
        <dbReference type="SAM" id="Phobius"/>
    </source>
</evidence>
<protein>
    <submittedName>
        <fullName evidence="2">Uncharacterized protein</fullName>
    </submittedName>
</protein>